<gene>
    <name evidence="1" type="ORF">QVD17_35235</name>
</gene>
<reference evidence="1" key="1">
    <citation type="journal article" date="2023" name="bioRxiv">
        <title>Improved chromosome-level genome assembly for marigold (Tagetes erecta).</title>
        <authorList>
            <person name="Jiang F."/>
            <person name="Yuan L."/>
            <person name="Wang S."/>
            <person name="Wang H."/>
            <person name="Xu D."/>
            <person name="Wang A."/>
            <person name="Fan W."/>
        </authorList>
    </citation>
    <scope>NUCLEOTIDE SEQUENCE</scope>
    <source>
        <strain evidence="1">WSJ</strain>
        <tissue evidence="1">Leaf</tissue>
    </source>
</reference>
<evidence type="ECO:0000313" key="1">
    <source>
        <dbReference type="EMBL" id="KAK1413462.1"/>
    </source>
</evidence>
<sequence length="81" mass="9126">MGVVVGRAWTGSNHARAHRRRGWTVTRGRGWNGWVTAAVKGDGAQFFDRCDVLFYRCDVFIDLVGKRRNGDDRKLATATTE</sequence>
<protein>
    <submittedName>
        <fullName evidence="1">Uncharacterized protein</fullName>
    </submittedName>
</protein>
<dbReference type="AlphaFoldDB" id="A0AAD8NLR5"/>
<organism evidence="1 2">
    <name type="scientific">Tagetes erecta</name>
    <name type="common">African marigold</name>
    <dbReference type="NCBI Taxonomy" id="13708"/>
    <lineage>
        <taxon>Eukaryota</taxon>
        <taxon>Viridiplantae</taxon>
        <taxon>Streptophyta</taxon>
        <taxon>Embryophyta</taxon>
        <taxon>Tracheophyta</taxon>
        <taxon>Spermatophyta</taxon>
        <taxon>Magnoliopsida</taxon>
        <taxon>eudicotyledons</taxon>
        <taxon>Gunneridae</taxon>
        <taxon>Pentapetalae</taxon>
        <taxon>asterids</taxon>
        <taxon>campanulids</taxon>
        <taxon>Asterales</taxon>
        <taxon>Asteraceae</taxon>
        <taxon>Asteroideae</taxon>
        <taxon>Heliantheae alliance</taxon>
        <taxon>Tageteae</taxon>
        <taxon>Tagetes</taxon>
    </lineage>
</organism>
<proteinExistence type="predicted"/>
<accession>A0AAD8NLR5</accession>
<comment type="caution">
    <text evidence="1">The sequence shown here is derived from an EMBL/GenBank/DDBJ whole genome shotgun (WGS) entry which is preliminary data.</text>
</comment>
<evidence type="ECO:0000313" key="2">
    <source>
        <dbReference type="Proteomes" id="UP001229421"/>
    </source>
</evidence>
<name>A0AAD8NLR5_TARER</name>
<dbReference type="EMBL" id="JAUHHV010000009">
    <property type="protein sequence ID" value="KAK1413462.1"/>
    <property type="molecule type" value="Genomic_DNA"/>
</dbReference>
<dbReference type="Proteomes" id="UP001229421">
    <property type="component" value="Unassembled WGS sequence"/>
</dbReference>
<keyword evidence="2" id="KW-1185">Reference proteome</keyword>